<protein>
    <submittedName>
        <fullName evidence="3">TPR repeat protein</fullName>
    </submittedName>
</protein>
<feature type="signal peptide" evidence="2">
    <location>
        <begin position="1"/>
        <end position="19"/>
    </location>
</feature>
<keyword evidence="2" id="KW-0732">Signal</keyword>
<proteinExistence type="predicted"/>
<dbReference type="OrthoDB" id="1049620at2"/>
<dbReference type="SMART" id="SM00028">
    <property type="entry name" value="TPR"/>
    <property type="match status" value="2"/>
</dbReference>
<dbReference type="SUPFAM" id="SSF48452">
    <property type="entry name" value="TPR-like"/>
    <property type="match status" value="1"/>
</dbReference>
<name>A0A069D078_9BACE</name>
<evidence type="ECO:0000256" key="2">
    <source>
        <dbReference type="SAM" id="SignalP"/>
    </source>
</evidence>
<dbReference type="EMBL" id="BAJS01000003">
    <property type="protein sequence ID" value="GAK35780.1"/>
    <property type="molecule type" value="Genomic_DNA"/>
</dbReference>
<dbReference type="Proteomes" id="UP000027601">
    <property type="component" value="Unassembled WGS sequence"/>
</dbReference>
<dbReference type="RefSeq" id="WP_024995853.1">
    <property type="nucleotide sequence ID" value="NZ_BAJS01000003.1"/>
</dbReference>
<sequence>MKTLTLIFAFILLPLTSMAQTGGDYLSQVTTAISNKNWDGAVELFSKAIKADAFKSEMYYLTQVDKSSAVCHRLAYQLASFYQKTRNYDKAFLFYKELTQLQPNNVKYLNGCAEMEVMRGKEENALRLYERALELDRDNLAANIFIGNYYYLEAEKEKQKIETDFRKITTPTRMQYARYRDAIDAVVSSNYAKAKEYLQNVLRTFPSAEAQKTLNKILAVEKTANR</sequence>
<evidence type="ECO:0000313" key="3">
    <source>
        <dbReference type="EMBL" id="GAK35780.1"/>
    </source>
</evidence>
<dbReference type="eggNOG" id="COG4783">
    <property type="taxonomic scope" value="Bacteria"/>
</dbReference>
<accession>A0A069D078</accession>
<keyword evidence="1" id="KW-0802">TPR repeat</keyword>
<dbReference type="Pfam" id="PF13181">
    <property type="entry name" value="TPR_8"/>
    <property type="match status" value="1"/>
</dbReference>
<organism evidence="3 4">
    <name type="scientific">Bacteroides graminisolvens DSM 19988 = JCM 15093</name>
    <dbReference type="NCBI Taxonomy" id="1121097"/>
    <lineage>
        <taxon>Bacteria</taxon>
        <taxon>Pseudomonadati</taxon>
        <taxon>Bacteroidota</taxon>
        <taxon>Bacteroidia</taxon>
        <taxon>Bacteroidales</taxon>
        <taxon>Bacteroidaceae</taxon>
        <taxon>Bacteroides</taxon>
    </lineage>
</organism>
<dbReference type="PROSITE" id="PS50005">
    <property type="entry name" value="TPR"/>
    <property type="match status" value="1"/>
</dbReference>
<comment type="caution">
    <text evidence="3">The sequence shown here is derived from an EMBL/GenBank/DDBJ whole genome shotgun (WGS) entry which is preliminary data.</text>
</comment>
<feature type="chain" id="PRO_5001659814" evidence="2">
    <location>
        <begin position="20"/>
        <end position="226"/>
    </location>
</feature>
<dbReference type="Gene3D" id="1.25.40.10">
    <property type="entry name" value="Tetratricopeptide repeat domain"/>
    <property type="match status" value="1"/>
</dbReference>
<evidence type="ECO:0000313" key="4">
    <source>
        <dbReference type="Proteomes" id="UP000027601"/>
    </source>
</evidence>
<dbReference type="AlphaFoldDB" id="A0A069D078"/>
<dbReference type="InterPro" id="IPR011990">
    <property type="entry name" value="TPR-like_helical_dom_sf"/>
</dbReference>
<gene>
    <name evidence="3" type="ORF">JCM15093_904</name>
</gene>
<keyword evidence="4" id="KW-1185">Reference proteome</keyword>
<feature type="repeat" description="TPR" evidence="1">
    <location>
        <begin position="72"/>
        <end position="105"/>
    </location>
</feature>
<dbReference type="InterPro" id="IPR019734">
    <property type="entry name" value="TPR_rpt"/>
</dbReference>
<reference evidence="3 4" key="1">
    <citation type="journal article" date="2015" name="Microbes Environ.">
        <title>Distribution and evolution of nitrogen fixation genes in the phylum bacteroidetes.</title>
        <authorList>
            <person name="Inoue J."/>
            <person name="Oshima K."/>
            <person name="Suda W."/>
            <person name="Sakamoto M."/>
            <person name="Iino T."/>
            <person name="Noda S."/>
            <person name="Hongoh Y."/>
            <person name="Hattori M."/>
            <person name="Ohkuma M."/>
        </authorList>
    </citation>
    <scope>NUCLEOTIDE SEQUENCE [LARGE SCALE GENOMIC DNA]</scope>
    <source>
        <strain evidence="3 4">JCM 15093</strain>
    </source>
</reference>
<evidence type="ECO:0000256" key="1">
    <source>
        <dbReference type="PROSITE-ProRule" id="PRU00339"/>
    </source>
</evidence>